<evidence type="ECO:0000313" key="10">
    <source>
        <dbReference type="EMBL" id="SOU40079.1"/>
    </source>
</evidence>
<keyword evidence="3" id="KW-0813">Transport</keyword>
<dbReference type="InterPro" id="IPR000060">
    <property type="entry name" value="BCCT_transptr"/>
</dbReference>
<feature type="transmembrane region" description="Helical" evidence="8">
    <location>
        <begin position="299"/>
        <end position="318"/>
    </location>
</feature>
<protein>
    <submittedName>
        <fullName evidence="10">BCCT transporter</fullName>
    </submittedName>
</protein>
<reference evidence="10 11" key="2">
    <citation type="submission" date="2017-11" db="EMBL/GenBank/DDBJ databases">
        <authorList>
            <person name="Han C.G."/>
        </authorList>
    </citation>
    <scope>NUCLEOTIDE SEQUENCE [LARGE SCALE GENOMIC DNA]</scope>
    <source>
        <strain evidence="11">ATCC 43555</strain>
        <strain evidence="10">ATCC43555</strain>
    </source>
</reference>
<dbReference type="GO" id="GO:0022857">
    <property type="term" value="F:transmembrane transporter activity"/>
    <property type="evidence" value="ECO:0007669"/>
    <property type="project" value="InterPro"/>
</dbReference>
<feature type="transmembrane region" description="Helical" evidence="8">
    <location>
        <begin position="89"/>
        <end position="107"/>
    </location>
</feature>
<dbReference type="NCBIfam" id="TIGR00842">
    <property type="entry name" value="bcct"/>
    <property type="match status" value="1"/>
</dbReference>
<dbReference type="Pfam" id="PF02028">
    <property type="entry name" value="BCCT"/>
    <property type="match status" value="1"/>
</dbReference>
<evidence type="ECO:0000256" key="6">
    <source>
        <dbReference type="ARBA" id="ARBA00022989"/>
    </source>
</evidence>
<feature type="transmembrane region" description="Helical" evidence="8">
    <location>
        <begin position="355"/>
        <end position="373"/>
    </location>
</feature>
<feature type="transmembrane region" description="Helical" evidence="8">
    <location>
        <begin position="437"/>
        <end position="457"/>
    </location>
</feature>
<keyword evidence="6 8" id="KW-1133">Transmembrane helix</keyword>
<feature type="transmembrane region" description="Helical" evidence="8">
    <location>
        <begin position="127"/>
        <end position="148"/>
    </location>
</feature>
<dbReference type="AlphaFoldDB" id="A0A2K4X716"/>
<dbReference type="EMBL" id="LT965928">
    <property type="protein sequence ID" value="SOU40079.1"/>
    <property type="molecule type" value="Genomic_DNA"/>
</dbReference>
<feature type="transmembrane region" description="Helical" evidence="8">
    <location>
        <begin position="508"/>
        <end position="532"/>
    </location>
</feature>
<keyword evidence="7 8" id="KW-0472">Membrane</keyword>
<feature type="transmembrane region" description="Helical" evidence="8">
    <location>
        <begin position="49"/>
        <end position="69"/>
    </location>
</feature>
<dbReference type="PANTHER" id="PTHR30047:SF7">
    <property type="entry name" value="HIGH-AFFINITY CHOLINE TRANSPORT PROTEIN"/>
    <property type="match status" value="1"/>
</dbReference>
<accession>A0A2K4X716</accession>
<gene>
    <name evidence="10" type="ORF">PCAR9_A20509</name>
    <name evidence="9" type="ORF">PCARR_a0587</name>
</gene>
<dbReference type="InterPro" id="IPR018093">
    <property type="entry name" value="BCCT_CS"/>
</dbReference>
<dbReference type="EMBL" id="AQGW01000018">
    <property type="protein sequence ID" value="MBE0382287.1"/>
    <property type="molecule type" value="Genomic_DNA"/>
</dbReference>
<evidence type="ECO:0000256" key="1">
    <source>
        <dbReference type="ARBA" id="ARBA00004651"/>
    </source>
</evidence>
<keyword evidence="12" id="KW-1185">Reference proteome</keyword>
<feature type="transmembrane region" description="Helical" evidence="8">
    <location>
        <begin position="269"/>
        <end position="287"/>
    </location>
</feature>
<evidence type="ECO:0000313" key="9">
    <source>
        <dbReference type="EMBL" id="MBE0382287.1"/>
    </source>
</evidence>
<evidence type="ECO:0000256" key="3">
    <source>
        <dbReference type="ARBA" id="ARBA00022448"/>
    </source>
</evidence>
<dbReference type="PROSITE" id="PS01303">
    <property type="entry name" value="BCCT"/>
    <property type="match status" value="1"/>
</dbReference>
<sequence>MEELYYWLLPVVTPSYMKFKSKKYSIDSTDYQVGQDNVSKWGMDIHSNVFSVSVGLSLLFIITLLALSPSEAKDAINTIKNAALTNFDYVFMWGANILLLFAIGIAASPLGKIRLGGDKATTDYSTLSWISMLFAAGMGIGLIFWGVAEPTAFYTNWFGTPLNAEPFTEQGREMALGATVFHWGLHAWAIYGMTALCLAYFVYNKGLPLSMRSVFYPLFGDRVWGKLGDVIDVMAVLVTLFGLATSLGLGGSQAASGISHVLGFENSLLLQQGIILLIMGLAILSIVRGMDGGVKLLSNINMGIAIVFLALVFVLNFTTVLDSAYTAVIGYVKNIIPLSSSTGREDTQWLHGWTVFYWAWWVAYAPCFGMFVARISKGRTIREFLVYVLLIPTLVTTAWMSVFGGVAIDQVINEIGVLGADKGITDVSLSLFYMLDAYSFGTALSLLAVALIIIFFVTTLDSGSIVIDSLTSGGKLEVPIKQKLVWANIAGIIAMLMLWIGGTESIQALQYITIIAALPFTFILLLGSVSLVKGLLTELEPKTKH</sequence>
<comment type="subcellular location">
    <subcellularLocation>
        <location evidence="1">Cell membrane</location>
        <topology evidence="1">Multi-pass membrane protein</topology>
    </subcellularLocation>
</comment>
<evidence type="ECO:0000313" key="11">
    <source>
        <dbReference type="Proteomes" id="UP000238288"/>
    </source>
</evidence>
<dbReference type="Proteomes" id="UP000238288">
    <property type="component" value="Chromosome PCAR9a"/>
</dbReference>
<organism evidence="10 11">
    <name type="scientific">Pseudoalteromonas carrageenovora IAM 12662</name>
    <dbReference type="NCBI Taxonomy" id="1314868"/>
    <lineage>
        <taxon>Bacteria</taxon>
        <taxon>Pseudomonadati</taxon>
        <taxon>Pseudomonadota</taxon>
        <taxon>Gammaproteobacteria</taxon>
        <taxon>Alteromonadales</taxon>
        <taxon>Pseudoalteromonadaceae</taxon>
        <taxon>Pseudoalteromonas</taxon>
    </lineage>
</organism>
<evidence type="ECO:0000256" key="5">
    <source>
        <dbReference type="ARBA" id="ARBA00022692"/>
    </source>
</evidence>
<feature type="transmembrane region" description="Helical" evidence="8">
    <location>
        <begin position="484"/>
        <end position="502"/>
    </location>
</feature>
<comment type="similarity">
    <text evidence="2">Belongs to the BCCT transporter (TC 2.A.15) family.</text>
</comment>
<dbReference type="GO" id="GO:0005886">
    <property type="term" value="C:plasma membrane"/>
    <property type="evidence" value="ECO:0007669"/>
    <property type="project" value="UniProtKB-SubCell"/>
</dbReference>
<proteinExistence type="inferred from homology"/>
<feature type="transmembrane region" description="Helical" evidence="8">
    <location>
        <begin position="183"/>
        <end position="203"/>
    </location>
</feature>
<evidence type="ECO:0000313" key="12">
    <source>
        <dbReference type="Proteomes" id="UP000615003"/>
    </source>
</evidence>
<keyword evidence="5 8" id="KW-0812">Transmembrane</keyword>
<evidence type="ECO:0000256" key="2">
    <source>
        <dbReference type="ARBA" id="ARBA00005658"/>
    </source>
</evidence>
<evidence type="ECO:0000256" key="8">
    <source>
        <dbReference type="SAM" id="Phobius"/>
    </source>
</evidence>
<reference evidence="9 12" key="1">
    <citation type="submission" date="2015-06" db="EMBL/GenBank/DDBJ databases">
        <title>Genome sequence of Pseudoalteromonas carrageenovora.</title>
        <authorList>
            <person name="Xie B.-B."/>
            <person name="Rong J.-C."/>
            <person name="Qin Q.-L."/>
            <person name="Zhang Y.-Z."/>
        </authorList>
    </citation>
    <scope>NUCLEOTIDE SEQUENCE [LARGE SCALE GENOMIC DNA]</scope>
    <source>
        <strain evidence="9 12">IAM 12662</strain>
    </source>
</reference>
<evidence type="ECO:0000256" key="4">
    <source>
        <dbReference type="ARBA" id="ARBA00022475"/>
    </source>
</evidence>
<evidence type="ECO:0000256" key="7">
    <source>
        <dbReference type="ARBA" id="ARBA00023136"/>
    </source>
</evidence>
<name>A0A2K4X716_PSEVC</name>
<dbReference type="Proteomes" id="UP000615003">
    <property type="component" value="Unassembled WGS sequence"/>
</dbReference>
<feature type="transmembrane region" description="Helical" evidence="8">
    <location>
        <begin position="385"/>
        <end position="408"/>
    </location>
</feature>
<dbReference type="PANTHER" id="PTHR30047">
    <property type="entry name" value="HIGH-AFFINITY CHOLINE TRANSPORT PROTEIN-RELATED"/>
    <property type="match status" value="1"/>
</dbReference>
<keyword evidence="4" id="KW-1003">Cell membrane</keyword>